<keyword evidence="6" id="KW-0442">Lipid degradation</keyword>
<dbReference type="GO" id="GO:0005576">
    <property type="term" value="C:extracellular region"/>
    <property type="evidence" value="ECO:0007669"/>
    <property type="project" value="UniProtKB-SubCell"/>
</dbReference>
<dbReference type="InterPro" id="IPR036514">
    <property type="entry name" value="SGNH_hydro_sf"/>
</dbReference>
<keyword evidence="7" id="KW-0443">Lipid metabolism</keyword>
<keyword evidence="4" id="KW-0732">Signal</keyword>
<accession>A0A6N2KU72</accession>
<dbReference type="GO" id="GO:0016787">
    <property type="term" value="F:hydrolase activity"/>
    <property type="evidence" value="ECO:0007669"/>
    <property type="project" value="UniProtKB-KW"/>
</dbReference>
<evidence type="ECO:0000313" key="8">
    <source>
        <dbReference type="EMBL" id="VFU26749.1"/>
    </source>
</evidence>
<name>A0A6N2KU72_SALVM</name>
<comment type="similarity">
    <text evidence="2">Belongs to the 'GDSL' lipolytic enzyme family.</text>
</comment>
<evidence type="ECO:0000256" key="7">
    <source>
        <dbReference type="ARBA" id="ARBA00023098"/>
    </source>
</evidence>
<sequence>MYLEIYEIIWNFVNAPGKKKLFYKFYLYMIDLCLLSTRGLIKGCCEVNDNGLCIPSKTPCLHRNLALFWDSFHPTEFVNLVTGKKSYYTLRTIL</sequence>
<evidence type="ECO:0000256" key="3">
    <source>
        <dbReference type="ARBA" id="ARBA00022525"/>
    </source>
</evidence>
<gene>
    <name evidence="8" type="ORF">SVIM_LOCUS74665</name>
</gene>
<evidence type="ECO:0000256" key="5">
    <source>
        <dbReference type="ARBA" id="ARBA00022801"/>
    </source>
</evidence>
<dbReference type="PANTHER" id="PTHR45650:SF9">
    <property type="entry name" value="SGNH HYDROLASE-TYPE ESTERASE DOMAIN-CONTAINING PROTEIN"/>
    <property type="match status" value="1"/>
</dbReference>
<evidence type="ECO:0000256" key="2">
    <source>
        <dbReference type="ARBA" id="ARBA00008668"/>
    </source>
</evidence>
<evidence type="ECO:0000256" key="1">
    <source>
        <dbReference type="ARBA" id="ARBA00004613"/>
    </source>
</evidence>
<proteinExistence type="inferred from homology"/>
<evidence type="ECO:0008006" key="9">
    <source>
        <dbReference type="Google" id="ProtNLM"/>
    </source>
</evidence>
<protein>
    <recommendedName>
        <fullName evidence="9">GDSL esterase/lipase</fullName>
    </recommendedName>
</protein>
<evidence type="ECO:0000256" key="4">
    <source>
        <dbReference type="ARBA" id="ARBA00022729"/>
    </source>
</evidence>
<dbReference type="AlphaFoldDB" id="A0A6N2KU72"/>
<dbReference type="EMBL" id="CAADRP010000335">
    <property type="protein sequence ID" value="VFU26749.1"/>
    <property type="molecule type" value="Genomic_DNA"/>
</dbReference>
<comment type="subcellular location">
    <subcellularLocation>
        <location evidence="1">Secreted</location>
    </subcellularLocation>
</comment>
<organism evidence="8">
    <name type="scientific">Salix viminalis</name>
    <name type="common">Common osier</name>
    <name type="synonym">Basket willow</name>
    <dbReference type="NCBI Taxonomy" id="40686"/>
    <lineage>
        <taxon>Eukaryota</taxon>
        <taxon>Viridiplantae</taxon>
        <taxon>Streptophyta</taxon>
        <taxon>Embryophyta</taxon>
        <taxon>Tracheophyta</taxon>
        <taxon>Spermatophyta</taxon>
        <taxon>Magnoliopsida</taxon>
        <taxon>eudicotyledons</taxon>
        <taxon>Gunneridae</taxon>
        <taxon>Pentapetalae</taxon>
        <taxon>rosids</taxon>
        <taxon>fabids</taxon>
        <taxon>Malpighiales</taxon>
        <taxon>Salicaceae</taxon>
        <taxon>Saliceae</taxon>
        <taxon>Salix</taxon>
    </lineage>
</organism>
<dbReference type="PANTHER" id="PTHR45650">
    <property type="entry name" value="GDSL-LIKE LIPASE/ACYLHYDROLASE-RELATED"/>
    <property type="match status" value="1"/>
</dbReference>
<reference evidence="8" key="1">
    <citation type="submission" date="2019-03" db="EMBL/GenBank/DDBJ databases">
        <authorList>
            <person name="Mank J."/>
            <person name="Almeida P."/>
        </authorList>
    </citation>
    <scope>NUCLEOTIDE SEQUENCE</scope>
    <source>
        <strain evidence="8">78183</strain>
    </source>
</reference>
<evidence type="ECO:0000256" key="6">
    <source>
        <dbReference type="ARBA" id="ARBA00022963"/>
    </source>
</evidence>
<keyword evidence="5" id="KW-0378">Hydrolase</keyword>
<dbReference type="Gene3D" id="3.40.50.1110">
    <property type="entry name" value="SGNH hydrolase"/>
    <property type="match status" value="1"/>
</dbReference>
<keyword evidence="3" id="KW-0964">Secreted</keyword>
<dbReference type="InterPro" id="IPR051238">
    <property type="entry name" value="GDSL_esterase/lipase"/>
</dbReference>
<dbReference type="GO" id="GO:0016042">
    <property type="term" value="P:lipid catabolic process"/>
    <property type="evidence" value="ECO:0007669"/>
    <property type="project" value="UniProtKB-KW"/>
</dbReference>